<dbReference type="InterPro" id="IPR032914">
    <property type="entry name" value="Vam6/VPS39/TRAP1"/>
</dbReference>
<feature type="region of interest" description="Disordered" evidence="6">
    <location>
        <begin position="120"/>
        <end position="175"/>
    </location>
</feature>
<feature type="compositionally biased region" description="Polar residues" evidence="6">
    <location>
        <begin position="28"/>
        <end position="38"/>
    </location>
</feature>
<dbReference type="GO" id="GO:0034058">
    <property type="term" value="P:endosomal vesicle fusion"/>
    <property type="evidence" value="ECO:0007669"/>
    <property type="project" value="TreeGrafter"/>
</dbReference>
<evidence type="ECO:0000313" key="9">
    <source>
        <dbReference type="Proteomes" id="UP001153365"/>
    </source>
</evidence>
<evidence type="ECO:0000259" key="7">
    <source>
        <dbReference type="PROSITE" id="PS50219"/>
    </source>
</evidence>
<dbReference type="GO" id="GO:0015031">
    <property type="term" value="P:protein transport"/>
    <property type="evidence" value="ECO:0007669"/>
    <property type="project" value="UniProtKB-KW"/>
</dbReference>
<evidence type="ECO:0000256" key="5">
    <source>
        <dbReference type="SAM" id="Coils"/>
    </source>
</evidence>
<keyword evidence="4" id="KW-0653">Protein transport</keyword>
<feature type="coiled-coil region" evidence="5">
    <location>
        <begin position="1179"/>
        <end position="1206"/>
    </location>
</feature>
<feature type="compositionally biased region" description="Low complexity" evidence="6">
    <location>
        <begin position="157"/>
        <end position="170"/>
    </location>
</feature>
<comment type="subcellular location">
    <subcellularLocation>
        <location evidence="1">Cytoplasm</location>
    </subcellularLocation>
</comment>
<dbReference type="PANTHER" id="PTHR12894:SF27">
    <property type="entry name" value="TRANSFORMING GROWTH FACTOR-BETA RECEPTOR-ASSOCIATED PROTEIN 1"/>
    <property type="match status" value="1"/>
</dbReference>
<gene>
    <name evidence="8" type="ORF">PPACK8108_LOCUS2899</name>
</gene>
<dbReference type="PANTHER" id="PTHR12894">
    <property type="entry name" value="CNH DOMAIN CONTAINING"/>
    <property type="match status" value="1"/>
</dbReference>
<dbReference type="Pfam" id="PF00780">
    <property type="entry name" value="CNH"/>
    <property type="match status" value="1"/>
</dbReference>
<dbReference type="Pfam" id="PF10366">
    <property type="entry name" value="Vps39_1"/>
    <property type="match status" value="1"/>
</dbReference>
<keyword evidence="3" id="KW-0963">Cytoplasm</keyword>
<dbReference type="EMBL" id="CALTRL010000508">
    <property type="protein sequence ID" value="CAH7668391.1"/>
    <property type="molecule type" value="Genomic_DNA"/>
</dbReference>
<evidence type="ECO:0000256" key="6">
    <source>
        <dbReference type="SAM" id="MobiDB-lite"/>
    </source>
</evidence>
<feature type="region of interest" description="Disordered" evidence="6">
    <location>
        <begin position="347"/>
        <end position="367"/>
    </location>
</feature>
<sequence>MTLLTMSSSQFRLNQINSVEHLTDQNHSKSTTSQIPTDSSSPSPASPVSQNYQNAFLPFELRQLIRPVFSQKLEKGTVSEVGSCGNSTAQQTTSKNPFIRSVDGYNSFLWTGSSDGRVRGFEIKSMPPTSSSSRVGTDQKAQQNSQFSNVRPSDVASIKSSSSLSSPKSPEIQRSERIRDLTTSCFQDSQIFPVGSENSRPRAVERLVLMPVIGLAFILSGTLVEGTVTFHSITDLEPRPTSSFPSIRGVSSVALDEETYESRSISSRYHKPPEVMMCVIKKKTIHLLLLRENGVQQIKELPFASAAFQSLLRGSVLLLSDIKQYYLVSLGERPGEVIPLLPISQSTSADANDKQPSSQSSRHRPSMSAIPNCDEFLVASHTGNTCLGIFVSSAGEPSRGTLEWPSNPRSISVDFKHVLALLFDETIEIHLLATQELIQVIKLPSGLEPRTLSTSQLGITLPGDTSHFQLTTLTFALSSPADSDRKVSPSIRQSSKSRWNSLSASFSRILLVGKDSLHALATRTLLAEVELLIAHNRWEDALRLVDQPENNTDRTYSPPKSKNDFRDSPEILYLYQKFGLNSLFQLKFNEASQHWFKGRGDPRVLIRLFPYLSSFQICKDDEIEIYQGLEDFVRDGKSVEDMITDNLVQNYSPHIKPDVARALSTVDLKSQLIEKAKKMLLKYLRMWKRDRLIKGGASDNSYRHLMSVVDNTLAELLSEHRKIDKHCYTELEILLERPNACIFEYLESALLRNQCYSLLADLCAKNQQFEKALNFWRRLHDKEWVDEAFCASWDKIFNILINIDQADLVSEYAIWIASHNPQLSLRVLTESKVSNLIDVPQTLKSLKNQNDEAYQTYLEHLVLWSSRPAENPRSDKQVPKSLDFFSLKTELILGYLKRLKEILGTSPSSNNPAMTLFRDLINDYISHDSDDYSVKKPSFLETLISIQKSDDIRVDKDKEEALRTRIKTIICLDLSVYSQAPYDAAMVRSLIEDMGGGPEVLALERAMVYAALGLHRQALSLLALTLKDISLAEIYCIRGGSLISASQLKQLVEVYKLPKSISIEKNNPVIKVDTAKVEVFGATTTTDLIRILFDLLINSPSTSSNVLNMILSKHGSNIPLELTLKNDRLFDSSAFKDEGTAMKGRTNNINSKYLIQGFRSLEHEKYESRIIKSLEFCRFISTQIKLEEVEQEKKCLKRNKENKELTKK</sequence>
<feature type="region of interest" description="Disordered" evidence="6">
    <location>
        <begin position="23"/>
        <end position="50"/>
    </location>
</feature>
<comment type="caution">
    <text evidence="8">The sequence shown here is derived from an EMBL/GenBank/DDBJ whole genome shotgun (WGS) entry which is preliminary data.</text>
</comment>
<dbReference type="GO" id="GO:0016020">
    <property type="term" value="C:membrane"/>
    <property type="evidence" value="ECO:0007669"/>
    <property type="project" value="TreeGrafter"/>
</dbReference>
<dbReference type="InterPro" id="IPR019452">
    <property type="entry name" value="VPS39/TGF_beta_rcpt-assoc_1"/>
</dbReference>
<name>A0AAV0AKM6_PHAPC</name>
<dbReference type="Proteomes" id="UP001153365">
    <property type="component" value="Unassembled WGS sequence"/>
</dbReference>
<organism evidence="8 9">
    <name type="scientific">Phakopsora pachyrhizi</name>
    <name type="common">Asian soybean rust disease fungus</name>
    <dbReference type="NCBI Taxonomy" id="170000"/>
    <lineage>
        <taxon>Eukaryota</taxon>
        <taxon>Fungi</taxon>
        <taxon>Dikarya</taxon>
        <taxon>Basidiomycota</taxon>
        <taxon>Pucciniomycotina</taxon>
        <taxon>Pucciniomycetes</taxon>
        <taxon>Pucciniales</taxon>
        <taxon>Phakopsoraceae</taxon>
        <taxon>Phakopsora</taxon>
    </lineage>
</organism>
<feature type="domain" description="CNH" evidence="7">
    <location>
        <begin position="96"/>
        <end position="456"/>
    </location>
</feature>
<dbReference type="GO" id="GO:0006914">
    <property type="term" value="P:autophagy"/>
    <property type="evidence" value="ECO:0007669"/>
    <property type="project" value="TreeGrafter"/>
</dbReference>
<keyword evidence="2" id="KW-0813">Transport</keyword>
<feature type="compositionally biased region" description="Polar residues" evidence="6">
    <location>
        <begin position="127"/>
        <end position="151"/>
    </location>
</feature>
<dbReference type="InterPro" id="IPR001180">
    <property type="entry name" value="CNH_dom"/>
</dbReference>
<evidence type="ECO:0000256" key="3">
    <source>
        <dbReference type="ARBA" id="ARBA00022490"/>
    </source>
</evidence>
<reference evidence="8" key="1">
    <citation type="submission" date="2022-06" db="EMBL/GenBank/DDBJ databases">
        <authorList>
            <consortium name="SYNGENTA / RWTH Aachen University"/>
        </authorList>
    </citation>
    <scope>NUCLEOTIDE SEQUENCE</scope>
</reference>
<proteinExistence type="predicted"/>
<dbReference type="GO" id="GO:0005737">
    <property type="term" value="C:cytoplasm"/>
    <property type="evidence" value="ECO:0007669"/>
    <property type="project" value="UniProtKB-SubCell"/>
</dbReference>
<accession>A0AAV0AKM6</accession>
<evidence type="ECO:0000313" key="8">
    <source>
        <dbReference type="EMBL" id="CAH7668391.1"/>
    </source>
</evidence>
<evidence type="ECO:0000256" key="1">
    <source>
        <dbReference type="ARBA" id="ARBA00004496"/>
    </source>
</evidence>
<dbReference type="AlphaFoldDB" id="A0AAV0AKM6"/>
<keyword evidence="5" id="KW-0175">Coiled coil</keyword>
<evidence type="ECO:0000256" key="4">
    <source>
        <dbReference type="ARBA" id="ARBA00022927"/>
    </source>
</evidence>
<keyword evidence="9" id="KW-1185">Reference proteome</keyword>
<evidence type="ECO:0000256" key="2">
    <source>
        <dbReference type="ARBA" id="ARBA00022448"/>
    </source>
</evidence>
<protein>
    <recommendedName>
        <fullName evidence="7">CNH domain-containing protein</fullName>
    </recommendedName>
</protein>
<feature type="compositionally biased region" description="Low complexity" evidence="6">
    <location>
        <begin position="39"/>
        <end position="49"/>
    </location>
</feature>
<dbReference type="PROSITE" id="PS50219">
    <property type="entry name" value="CNH"/>
    <property type="match status" value="1"/>
</dbReference>